<reference evidence="1" key="1">
    <citation type="submission" date="2022-10" db="EMBL/GenBank/DDBJ databases">
        <title>Culturing micro-colonial fungi from biological soil crusts in the Mojave desert and describing Neophaeococcomyces mojavensis, and introducing the new genera and species Taxawa tesnikishii.</title>
        <authorList>
            <person name="Kurbessoian T."/>
            <person name="Stajich J.E."/>
        </authorList>
    </citation>
    <scope>NUCLEOTIDE SEQUENCE</scope>
    <source>
        <strain evidence="1">JES_112</strain>
    </source>
</reference>
<accession>A0ACC3AFY7</accession>
<name>A0ACC3AFY7_9EURO</name>
<keyword evidence="2" id="KW-1185">Reference proteome</keyword>
<gene>
    <name evidence="1" type="ORF">H2198_001860</name>
</gene>
<dbReference type="Proteomes" id="UP001172386">
    <property type="component" value="Unassembled WGS sequence"/>
</dbReference>
<protein>
    <submittedName>
        <fullName evidence="1">Uncharacterized protein</fullName>
    </submittedName>
</protein>
<comment type="caution">
    <text evidence="1">The sequence shown here is derived from an EMBL/GenBank/DDBJ whole genome shotgun (WGS) entry which is preliminary data.</text>
</comment>
<organism evidence="1 2">
    <name type="scientific">Neophaeococcomyces mojaviensis</name>
    <dbReference type="NCBI Taxonomy" id="3383035"/>
    <lineage>
        <taxon>Eukaryota</taxon>
        <taxon>Fungi</taxon>
        <taxon>Dikarya</taxon>
        <taxon>Ascomycota</taxon>
        <taxon>Pezizomycotina</taxon>
        <taxon>Eurotiomycetes</taxon>
        <taxon>Chaetothyriomycetidae</taxon>
        <taxon>Chaetothyriales</taxon>
        <taxon>Chaetothyriales incertae sedis</taxon>
        <taxon>Neophaeococcomyces</taxon>
    </lineage>
</organism>
<evidence type="ECO:0000313" key="2">
    <source>
        <dbReference type="Proteomes" id="UP001172386"/>
    </source>
</evidence>
<dbReference type="EMBL" id="JAPDRQ010000021">
    <property type="protein sequence ID" value="KAJ9661684.1"/>
    <property type="molecule type" value="Genomic_DNA"/>
</dbReference>
<evidence type="ECO:0000313" key="1">
    <source>
        <dbReference type="EMBL" id="KAJ9661684.1"/>
    </source>
</evidence>
<proteinExistence type="predicted"/>
<sequence>MAFAYEEAKFLIDHCFLPPKLPDKSDEESGAAVLLSQINEAAQIYGRYLGDFERRPWAPIGKSIATWLTVYNGGEMCESNIVDAIRRMPCRCKYSLLYVSTLRLTQQAILLLFIQAQNAAILLTKLETGTKFEVWEVSAKQEDVLLANDALIREFPGRSVEVPTSVMNDRKFVQELGSHLHKLSVESYIPESMEKIQKARQHIEENRQAEHPRLVTEWLFTVLASQGSPSATKGIVKRTHDDVNFLDAEKPWRRSSMLLCCKVAIQLAMLNSPLGDLSHKHYKQFMLCFLSHLSIQLVDSPLSMDYLHVMRAKLARRAAKLGSNMPKFVENICRAAITKISAAVNEQWADVQRREVIQTPSIPTRNSDHTIQLRTSHEQILQFQQQATDEFKQTNEAFIPTASKPFELKPDRLPRPSIFDGTADQLLETLPVFQSWVEKHLEAWRSCSVLDPVSCQELQILIDRFWNAARSCLSPYAELMSGALLTVFELWVALDKMVVQIYPLLFEYSPELPESVLSPLLLPKKTQLIRLHRIETYLQQRHRRKVSSLPSLFGPITLQSYAVRTFDTSSHLQQLQNAIEEQATKNKERLRMEFYQLKAMFDRLTEQAKNMNCDKWWFHEGPKRGTYEHARRCKKCELTKQASRLCIKKFEEPLPAYEAMRKAVVHELQPGKAFAAWRDATWIILHDILSPTMISGEEALQKLGDYYALKDYYSPPRRVSLASIKKPHSETHRFKSLITTAEDAIFLSHAMQHEYYDLSRVGVWTKDREEKFTVARFCQAQIGVSPYSCLIETLRATYTSQNNIIARQSSCPTDLSIHDFLVFGSLRAGSRLQLINLLRSLLSRDLDLWSPATVVMVEQILHEAGETSNPNNHFYRDSHQDLRVASYVDKLLEVVSIMLTRIATNWKETNTANLLRVIVQRILSLSISVNISFQCLDLLRRIRSISLSWATRLATLHADQRSVGTSVATSAEIHRRIVEAALVCRATWSVDEENISHLLLEVNDLSELIACTIYIHDFSKHFETTTDKWLKLCMTRDRVLATKLESVVIRYVDVQPAAFTAAVRLVWPRLDISTNFQPVHDIGDRWWVAHRTDSETMVHYNLFTGQLLVGGKPLSILPEKYTESKLYKQVFGDRLLDVVVSGDTRTEFQSSNLFDGHQVYFGLRDGQVQIFSRSRGCTYVAIDRDLFQSDIPVLLLRHSTPWLCVQSSTIEIRNSEAPWDSAACDWTLFPINKSNALYTMESEKYHLLDNHRGIAQKICSILGSLERGRFIHVMQAKETDNIHVHLPRYRLNFIVNAQGELKCMELAATVSKDQSIRTLHGLKTRLVLQGKGSEMSNPKRWVLIPYGVVNVQHAEPHVSVEIDLEIFDEVIFYQYSIDSTLGHLSSDEVEAHLWKALLHAHTSSCLPDVFTQCTGVEESFTTLKDSLIQTLVPFSTISQQILEQISHLAPPRSFYPPDAKKMQKALWDDKLSFLTQHDLFYEIVCDITCHNYKAQYLHPEADFVIPSYRGNDQDRTLANRAKWQLQKIHRTGFIADEMLPNGDKRYAGRDKEQSRDTDAVFRISKMIVHWEPEQWNAKNIYPMLEQWNSVKGFNCLYSPASLTESLSLSIEDNWPSILTTCLKFDESNRAELLFAMSLMAFGHPESLPHLTTLLHFAVSDKLKDIGLPEDEEYDLAAGNDVSLEVFQAILDECHIYQESHQLRSLKHYNGIIDIEDHFEPETSRQHDIIESCLRAAWEKGEELKLPSDEQFDHFYISNVLLLLNGRLDAWLKNHNFQTHCQAWEAELSRAARPARKYQIISLVMPSMDMNVVQQSAAFPSLLQRMKQSDVSVIASRQPQSTDFDMSIRAKFESMLDQPKRSFDAQYNELELVIKVDKENDDKITKDYKKALLKSISALKSRNQQPFCSHEFPSQKELEGILEWIKDRINVLLGLFQYLCTTRSMAEWGLELAELWPKATTSSLLQLLSKRFRADVPDEWKVLLVGFAREIAARQRIQRLIRFTEARDRFAFQKEVENSAHKTWKLKDNLDWLLLEIQNDILVRPVQISVAREMIKPESGVLQLQMGDGKSSVILPLFCTAVADGERLVRVIVLKSLAKETLRSLSKALSGLVQRPVYWLPFSRNTKVTKQTASDFRTIWRECRRVGGVLLALPEHLNSFRLIGNDQLTAGHNQTAATLLSAQKWLDSNARDVIDESDEVLKPAYELVYTNGEDKPLSGTPYRWTVLLSVLNIVQKCAKDVHARLPHGVEYKENGIGVFATVRILNEEGSAALMDGVMEHIRLGNMATFTLERNDAIVEEAMTSFVRNFYVNSQVHKLAMSDCRSTEEFLAVNLLRGLFACGYLSSALKKRWFVQYGLARERCLSAVPYRARSVPASSEFAQPDMMVLLTALSYYYTGLTIDDIRRALAILVRMPDPDEEYKHWISESTLPENYHSVSALNLQDDICIEEIHEHLQKRKTTIDFFLKTVVLAKESKEYPYKLSSSAWDLCAGQQAKVTSGFSGTCDSIMPDPMPEKDLADLKHFDAAVLIDLLQPRNRRYIYAGSAKGTALDTKDLLKLIGDRAPEASVIIDVGAQILDKNDDVAWMWLCLRPEKLAAVFFDEHDEKMVISSRDGIPVRWVSSPYREQIDKCLIYLDQYHTRGTDFSLPDDFAAAVLLGPGLQKDAWVQGCMRMRKLSFTQSVVMVGSPEVDNDIRTTLAKSPEDVIDSADIIKWTIRQSCQALKSQQSLHLMRGLEFYKRHKAFQKQVSNQGVVKSRASYIDNIRTAETSDVTHLYPVGRNSLAKPPTFSRYERADKDVAELLKKWDEADKVAHWESHKYDEQEREMLHEVEQEREVQRPKSMNPKPPSINKQLQDIILQDRAVQVLPEDVVPAFGLMGNTSLFNELLHQKLPRALVATRDFMETVKSTTNIDLDDHLRPVYWVLKLKLVRQLILIGPHEVQDFLPALRRSTVATLITYSAKTTKEMHSFDDLDVYTIPPCNEPLQVDPDVMSCLRIFAGQLYFSTFEEYERFCILLRLPCNYKARPVSEEVANPASMLRLSNKTSNKLNFVPMIKKWIDMRRKGTEWGHTHVGRVLNGERLELRDFM</sequence>